<evidence type="ECO:0000256" key="11">
    <source>
        <dbReference type="ARBA" id="ARBA00023014"/>
    </source>
</evidence>
<feature type="binding site" evidence="15">
    <location>
        <position position="574"/>
    </location>
    <ligand>
        <name>[4Fe-4S] cluster</name>
        <dbReference type="ChEBI" id="CHEBI:49883"/>
        <label>2</label>
    </ligand>
</feature>
<dbReference type="InterPro" id="IPR017900">
    <property type="entry name" value="4Fe4S_Fe_S_CS"/>
</dbReference>
<comment type="catalytic activity">
    <reaction evidence="13 14">
        <text>indole-3-pyruvate + 2 oxidized [2Fe-2S]-[ferredoxin] + CoA = (indol-3-yl)acetyl-CoA + 2 reduced [2Fe-2S]-[ferredoxin] + CO2 + H(+)</text>
        <dbReference type="Rhea" id="RHEA:12645"/>
        <dbReference type="Rhea" id="RHEA-COMP:10000"/>
        <dbReference type="Rhea" id="RHEA-COMP:10001"/>
        <dbReference type="ChEBI" id="CHEBI:15378"/>
        <dbReference type="ChEBI" id="CHEBI:16526"/>
        <dbReference type="ChEBI" id="CHEBI:17640"/>
        <dbReference type="ChEBI" id="CHEBI:33737"/>
        <dbReference type="ChEBI" id="CHEBI:33738"/>
        <dbReference type="ChEBI" id="CHEBI:57271"/>
        <dbReference type="ChEBI" id="CHEBI:57287"/>
        <dbReference type="EC" id="1.2.7.8"/>
    </reaction>
</comment>
<keyword evidence="11 14" id="KW-0411">Iron-sulfur</keyword>
<evidence type="ECO:0000256" key="13">
    <source>
        <dbReference type="ARBA" id="ARBA00048332"/>
    </source>
</evidence>
<evidence type="ECO:0000256" key="6">
    <source>
        <dbReference type="ARBA" id="ARBA00022485"/>
    </source>
</evidence>
<evidence type="ECO:0000259" key="16">
    <source>
        <dbReference type="PROSITE" id="PS51379"/>
    </source>
</evidence>
<dbReference type="InterPro" id="IPR017896">
    <property type="entry name" value="4Fe4S_Fe-S-bd"/>
</dbReference>
<comment type="caution">
    <text evidence="17">The sequence shown here is derived from an EMBL/GenBank/DDBJ whole genome shotgun (WGS) entry which is preliminary data.</text>
</comment>
<evidence type="ECO:0000256" key="3">
    <source>
        <dbReference type="ARBA" id="ARBA00012812"/>
    </source>
</evidence>
<dbReference type="Gene3D" id="3.30.70.20">
    <property type="match status" value="1"/>
</dbReference>
<keyword evidence="5 14" id="KW-0813">Transport</keyword>
<dbReference type="AlphaFoldDB" id="A0A921KKZ3"/>
<evidence type="ECO:0000256" key="15">
    <source>
        <dbReference type="PIRSR" id="PIRSR006439-50"/>
    </source>
</evidence>
<dbReference type="SUPFAM" id="SSF52922">
    <property type="entry name" value="TK C-terminal domain-like"/>
    <property type="match status" value="1"/>
</dbReference>
<evidence type="ECO:0000313" key="17">
    <source>
        <dbReference type="EMBL" id="HJF44875.1"/>
    </source>
</evidence>
<feature type="binding site" evidence="15">
    <location>
        <position position="548"/>
    </location>
    <ligand>
        <name>[4Fe-4S] cluster</name>
        <dbReference type="ChEBI" id="CHEBI:49883"/>
        <label>1</label>
    </ligand>
</feature>
<evidence type="ECO:0000256" key="8">
    <source>
        <dbReference type="ARBA" id="ARBA00022982"/>
    </source>
</evidence>
<feature type="binding site" evidence="15">
    <location>
        <position position="553"/>
    </location>
    <ligand>
        <name>[4Fe-4S] cluster</name>
        <dbReference type="ChEBI" id="CHEBI:49883"/>
        <label>2</label>
    </ligand>
</feature>
<dbReference type="RefSeq" id="WP_274958812.1">
    <property type="nucleotide sequence ID" value="NZ_DYWQ01000057.1"/>
</dbReference>
<dbReference type="Gene3D" id="3.40.50.970">
    <property type="match status" value="2"/>
</dbReference>
<dbReference type="PIRSF" id="PIRSF006439">
    <property type="entry name" value="Indolepyruvate_ferr_oxidored"/>
    <property type="match status" value="1"/>
</dbReference>
<evidence type="ECO:0000256" key="5">
    <source>
        <dbReference type="ARBA" id="ARBA00022448"/>
    </source>
</evidence>
<sequence length="589" mass="61924">MDKHLMSGNEAIAQGAWEAGVAVGVGYPGTPSTETLEALVRKDGVYCEWSPNEKVAFEVGLGAAIAGVRALVTMKHVGVNVAADPFMAAASTGVNAGLVLLAADDPSCYSSQNEQDSRFYAAFGRIPCLDVADSQDCYEMTRAAFELSERFDTPVMLHETMRIAHTRTLVAAAGAREAAAPRDYADDIPKYVMMPANAVKRRAVVDERQAALEEYAEACPYNVVEMRDEKIGVICAGAVYQHVREALPEASTFKLGLAWPLPARALADFAASVDACYVIEEASDYFSSRVRALGIALAEPPAAPLPVAGELKPQLIRTSFGVGQPAHLAPATDLPPRPPAFCPGCPHRLVFCELRRLKAIVTGDIGCYTLGAVAPYGACHTVIDMGASLSMAHGMELAGATERTGRPVVGVIGDSTFAHSGITSMLGTIYNGGTGTLCILDNRTTAMTGTQGNPVNGVTLTDSSHKIGPLDSPSGKALDLLALCRAMGVEDVAEVDAQDLQAVRAALKAATSATDRLSVIVFKAPCRLIDRSRGKLPTIRGCRACGQCIKIGCPALGRAKDGTAAIDPTQCVGCDQCVQSCPFGCITKE</sequence>
<feature type="binding site" evidence="15">
    <location>
        <position position="545"/>
    </location>
    <ligand>
        <name>[4Fe-4S] cluster</name>
        <dbReference type="ChEBI" id="CHEBI:49883"/>
        <label>1</label>
    </ligand>
</feature>
<dbReference type="InterPro" id="IPR002880">
    <property type="entry name" value="Pyrv_Fd/Flavodoxin_OxRdtase_N"/>
</dbReference>
<evidence type="ECO:0000256" key="2">
    <source>
        <dbReference type="ARBA" id="ARBA00011238"/>
    </source>
</evidence>
<dbReference type="InterPro" id="IPR017721">
    <property type="entry name" value="IorA"/>
</dbReference>
<evidence type="ECO:0000256" key="12">
    <source>
        <dbReference type="ARBA" id="ARBA00030514"/>
    </source>
</evidence>
<feature type="binding site" evidence="15">
    <location>
        <position position="542"/>
    </location>
    <ligand>
        <name>[4Fe-4S] cluster</name>
        <dbReference type="ChEBI" id="CHEBI:49883"/>
        <label>1</label>
    </ligand>
</feature>
<comment type="subunit">
    <text evidence="2">Heterodimer of the IorA and IorB subunits.</text>
</comment>
<dbReference type="PANTHER" id="PTHR43710:SF5">
    <property type="entry name" value="INDOLEPYRUVATE FERREDOXIN OXIDOREDUCTASE ALPHA SUBUNIT"/>
    <property type="match status" value="1"/>
</dbReference>
<feature type="binding site" evidence="15">
    <location>
        <position position="581"/>
    </location>
    <ligand>
        <name>[4Fe-4S] cluster</name>
        <dbReference type="ChEBI" id="CHEBI:49883"/>
        <label>1</label>
    </ligand>
</feature>
<reference evidence="17" key="2">
    <citation type="submission" date="2021-09" db="EMBL/GenBank/DDBJ databases">
        <authorList>
            <person name="Gilroy R."/>
        </authorList>
    </citation>
    <scope>NUCLEOTIDE SEQUENCE</scope>
    <source>
        <strain evidence="17">CHK124-7917</strain>
    </source>
</reference>
<dbReference type="InterPro" id="IPR029061">
    <property type="entry name" value="THDP-binding"/>
</dbReference>
<evidence type="ECO:0000256" key="1">
    <source>
        <dbReference type="ARBA" id="ARBA00002995"/>
    </source>
</evidence>
<dbReference type="GO" id="GO:0043805">
    <property type="term" value="F:indolepyruvate ferredoxin oxidoreductase activity"/>
    <property type="evidence" value="ECO:0007669"/>
    <property type="project" value="UniProtKB-UniRule"/>
</dbReference>
<accession>A0A921KKZ3</accession>
<dbReference type="InterPro" id="IPR011766">
    <property type="entry name" value="TPP_enzyme_TPP-bd"/>
</dbReference>
<dbReference type="InterPro" id="IPR009014">
    <property type="entry name" value="Transketo_C/PFOR_II"/>
</dbReference>
<evidence type="ECO:0000256" key="10">
    <source>
        <dbReference type="ARBA" id="ARBA00023004"/>
    </source>
</evidence>
<dbReference type="SUPFAM" id="SSF52518">
    <property type="entry name" value="Thiamin diphosphate-binding fold (THDP-binding)"/>
    <property type="match status" value="2"/>
</dbReference>
<feature type="binding site" evidence="15">
    <location>
        <position position="577"/>
    </location>
    <ligand>
        <name>[4Fe-4S] cluster</name>
        <dbReference type="ChEBI" id="CHEBI:49883"/>
        <label>2</label>
    </ligand>
</feature>
<keyword evidence="9 14" id="KW-0560">Oxidoreductase</keyword>
<dbReference type="PROSITE" id="PS00198">
    <property type="entry name" value="4FE4S_FER_1"/>
    <property type="match status" value="1"/>
</dbReference>
<proteinExistence type="predicted"/>
<keyword evidence="8 14" id="KW-0249">Electron transport</keyword>
<dbReference type="EMBL" id="DYWQ01000057">
    <property type="protein sequence ID" value="HJF44875.1"/>
    <property type="molecule type" value="Genomic_DNA"/>
</dbReference>
<comment type="cofactor">
    <cofactor evidence="14 15">
        <name>[4Fe-4S] cluster</name>
        <dbReference type="ChEBI" id="CHEBI:49883"/>
    </cofactor>
    <text evidence="14 15">Binds 2 [4Fe-4S] clusters. In this family the first cluster has a non-standard and varying [4Fe-4S] binding motif CX(2)CX(2)CX(4-5)CP.</text>
</comment>
<dbReference type="Pfam" id="PF02775">
    <property type="entry name" value="TPP_enzyme_C"/>
    <property type="match status" value="1"/>
</dbReference>
<evidence type="ECO:0000256" key="9">
    <source>
        <dbReference type="ARBA" id="ARBA00023002"/>
    </source>
</evidence>
<dbReference type="InterPro" id="IPR045025">
    <property type="entry name" value="HACL1-like"/>
</dbReference>
<dbReference type="GO" id="GO:0030976">
    <property type="term" value="F:thiamine pyrophosphate binding"/>
    <property type="evidence" value="ECO:0007669"/>
    <property type="project" value="InterPro"/>
</dbReference>
<keyword evidence="10 14" id="KW-0408">Iron</keyword>
<dbReference type="Pfam" id="PF00037">
    <property type="entry name" value="Fer4"/>
    <property type="match status" value="1"/>
</dbReference>
<feature type="binding site" evidence="15">
    <location>
        <position position="571"/>
    </location>
    <ligand>
        <name>[4Fe-4S] cluster</name>
        <dbReference type="ChEBI" id="CHEBI:49883"/>
        <label>2</label>
    </ligand>
</feature>
<dbReference type="FunFam" id="3.40.50.970:FF:000039">
    <property type="entry name" value="Indolepyruvate oxidoreductase subunit IorA"/>
    <property type="match status" value="1"/>
</dbReference>
<dbReference type="GO" id="GO:0000287">
    <property type="term" value="F:magnesium ion binding"/>
    <property type="evidence" value="ECO:0007669"/>
    <property type="project" value="UniProtKB-ARBA"/>
</dbReference>
<dbReference type="Pfam" id="PF01855">
    <property type="entry name" value="POR_N"/>
    <property type="match status" value="1"/>
</dbReference>
<protein>
    <recommendedName>
        <fullName evidence="4 14">Indolepyruvate oxidoreductase subunit IorA</fullName>
        <shortName evidence="14">IOR</shortName>
        <ecNumber evidence="3 14">1.2.7.8</ecNumber>
    </recommendedName>
    <alternativeName>
        <fullName evidence="12 14">Indolepyruvate ferredoxin oxidoreductase subunit alpha</fullName>
    </alternativeName>
</protein>
<evidence type="ECO:0000256" key="14">
    <source>
        <dbReference type="PIRNR" id="PIRNR006439"/>
    </source>
</evidence>
<dbReference type="EC" id="1.2.7.8" evidence="3 14"/>
<dbReference type="GO" id="GO:0051539">
    <property type="term" value="F:4 iron, 4 sulfur cluster binding"/>
    <property type="evidence" value="ECO:0007669"/>
    <property type="project" value="UniProtKB-UniRule"/>
</dbReference>
<organism evidence="17 18">
    <name type="scientific">Thermophilibacter provencensis</name>
    <dbReference type="NCBI Taxonomy" id="1852386"/>
    <lineage>
        <taxon>Bacteria</taxon>
        <taxon>Bacillati</taxon>
        <taxon>Actinomycetota</taxon>
        <taxon>Coriobacteriia</taxon>
        <taxon>Coriobacteriales</taxon>
        <taxon>Atopobiaceae</taxon>
        <taxon>Thermophilibacter</taxon>
    </lineage>
</organism>
<evidence type="ECO:0000256" key="7">
    <source>
        <dbReference type="ARBA" id="ARBA00022723"/>
    </source>
</evidence>
<dbReference type="SUPFAM" id="SSF54862">
    <property type="entry name" value="4Fe-4S ferredoxins"/>
    <property type="match status" value="1"/>
</dbReference>
<feature type="domain" description="4Fe-4S ferredoxin-type" evidence="16">
    <location>
        <begin position="562"/>
        <end position="589"/>
    </location>
</feature>
<name>A0A921KKZ3_9ACTN</name>
<comment type="function">
    <text evidence="1 14">Catalyzes the ferredoxin-dependent oxidative decarboxylation of arylpyruvates.</text>
</comment>
<dbReference type="CDD" id="cd07034">
    <property type="entry name" value="TPP_PYR_PFOR_IOR-alpha_like"/>
    <property type="match status" value="1"/>
</dbReference>
<dbReference type="PANTHER" id="PTHR43710">
    <property type="entry name" value="2-HYDROXYACYL-COA LYASE"/>
    <property type="match status" value="1"/>
</dbReference>
<dbReference type="CDD" id="cd02008">
    <property type="entry name" value="TPP_IOR_alpha"/>
    <property type="match status" value="1"/>
</dbReference>
<dbReference type="Proteomes" id="UP000697330">
    <property type="component" value="Unassembled WGS sequence"/>
</dbReference>
<evidence type="ECO:0000256" key="4">
    <source>
        <dbReference type="ARBA" id="ARBA00017710"/>
    </source>
</evidence>
<gene>
    <name evidence="17" type="ORF">K8U72_03715</name>
</gene>
<evidence type="ECO:0000313" key="18">
    <source>
        <dbReference type="Proteomes" id="UP000697330"/>
    </source>
</evidence>
<keyword evidence="6 14" id="KW-0004">4Fe-4S</keyword>
<reference evidence="17" key="1">
    <citation type="journal article" date="2021" name="PeerJ">
        <title>Extensive microbial diversity within the chicken gut microbiome revealed by metagenomics and culture.</title>
        <authorList>
            <person name="Gilroy R."/>
            <person name="Ravi A."/>
            <person name="Getino M."/>
            <person name="Pursley I."/>
            <person name="Horton D.L."/>
            <person name="Alikhan N.F."/>
            <person name="Baker D."/>
            <person name="Gharbi K."/>
            <person name="Hall N."/>
            <person name="Watson M."/>
            <person name="Adriaenssens E.M."/>
            <person name="Foster-Nyarko E."/>
            <person name="Jarju S."/>
            <person name="Secka A."/>
            <person name="Antonio M."/>
            <person name="Oren A."/>
            <person name="Chaudhuri R.R."/>
            <person name="La Ragione R."/>
            <person name="Hildebrand F."/>
            <person name="Pallen M.J."/>
        </authorList>
    </citation>
    <scope>NUCLEOTIDE SEQUENCE</scope>
    <source>
        <strain evidence="17">CHK124-7917</strain>
    </source>
</reference>
<keyword evidence="7 14" id="KW-0479">Metal-binding</keyword>
<dbReference type="PROSITE" id="PS51379">
    <property type="entry name" value="4FE4S_FER_2"/>
    <property type="match status" value="1"/>
</dbReference>